<evidence type="ECO:0000256" key="9">
    <source>
        <dbReference type="SAM" id="MobiDB-lite"/>
    </source>
</evidence>
<dbReference type="PROSITE" id="PS50262">
    <property type="entry name" value="G_PROTEIN_RECEP_F1_2"/>
    <property type="match status" value="1"/>
</dbReference>
<keyword evidence="7" id="KW-0675">Receptor</keyword>
<evidence type="ECO:0000256" key="6">
    <source>
        <dbReference type="ARBA" id="ARBA00023136"/>
    </source>
</evidence>
<keyword evidence="2" id="KW-1003">Cell membrane</keyword>
<dbReference type="SUPFAM" id="SSF81321">
    <property type="entry name" value="Family A G protein-coupled receptor-like"/>
    <property type="match status" value="1"/>
</dbReference>
<dbReference type="InterPro" id="IPR000276">
    <property type="entry name" value="GPCR_Rhodpsn"/>
</dbReference>
<dbReference type="GO" id="GO:0008528">
    <property type="term" value="F:G protein-coupled peptide receptor activity"/>
    <property type="evidence" value="ECO:0007669"/>
    <property type="project" value="TreeGrafter"/>
</dbReference>
<evidence type="ECO:0000256" key="3">
    <source>
        <dbReference type="ARBA" id="ARBA00022692"/>
    </source>
</evidence>
<dbReference type="Gene3D" id="1.20.1070.10">
    <property type="entry name" value="Rhodopsin 7-helix transmembrane proteins"/>
    <property type="match status" value="1"/>
</dbReference>
<feature type="region of interest" description="Disordered" evidence="9">
    <location>
        <begin position="253"/>
        <end position="272"/>
    </location>
</feature>
<name>A0A9D4DXK2_DREPO</name>
<keyword evidence="5" id="KW-0297">G-protein coupled receptor</keyword>
<dbReference type="EMBL" id="JAIWYP010000009">
    <property type="protein sequence ID" value="KAH3769048.1"/>
    <property type="molecule type" value="Genomic_DNA"/>
</dbReference>
<proteinExistence type="predicted"/>
<feature type="transmembrane region" description="Helical" evidence="10">
    <location>
        <begin position="117"/>
        <end position="145"/>
    </location>
</feature>
<dbReference type="Proteomes" id="UP000828390">
    <property type="component" value="Unassembled WGS sequence"/>
</dbReference>
<evidence type="ECO:0000313" key="13">
    <source>
        <dbReference type="Proteomes" id="UP000828390"/>
    </source>
</evidence>
<dbReference type="PANTHER" id="PTHR24230">
    <property type="entry name" value="G-PROTEIN COUPLED RECEPTOR"/>
    <property type="match status" value="1"/>
</dbReference>
<comment type="caution">
    <text evidence="12">The sequence shown here is derived from an EMBL/GenBank/DDBJ whole genome shotgun (WGS) entry which is preliminary data.</text>
</comment>
<sequence length="272" mass="31335">MEINSSNVNQSGIIQHDLSGSYVAISVLCLLMATVIIPLNGLVIFILGRQKDNNRLHFFIFHLSIAEYRPYKAIFIGSWVMALLIPVWTFSYTGTVLYETIYYCDITITTELGWKLYVGFTLLVVFFIPFLAVFYCYIGITVVIWKHWRESRQLSEMNYIFEDLTLKPCHETKNSGLLPKARIKSIQMTLIMCFAFLICWLPATAFHILDVYQIDVLDVRYYIVLQRLYPLNSACNPVIFLFFSRNILPCGSPKSSETTRGYESDVTTNTTT</sequence>
<evidence type="ECO:0000256" key="2">
    <source>
        <dbReference type="ARBA" id="ARBA00022475"/>
    </source>
</evidence>
<dbReference type="Pfam" id="PF00001">
    <property type="entry name" value="7tm_1"/>
    <property type="match status" value="1"/>
</dbReference>
<keyword evidence="6 10" id="KW-0472">Membrane</keyword>
<evidence type="ECO:0000313" key="12">
    <source>
        <dbReference type="EMBL" id="KAH3769048.1"/>
    </source>
</evidence>
<evidence type="ECO:0000256" key="10">
    <source>
        <dbReference type="SAM" id="Phobius"/>
    </source>
</evidence>
<keyword evidence="3 10" id="KW-0812">Transmembrane</keyword>
<dbReference type="InterPro" id="IPR017452">
    <property type="entry name" value="GPCR_Rhodpsn_7TM"/>
</dbReference>
<evidence type="ECO:0000259" key="11">
    <source>
        <dbReference type="PROSITE" id="PS50262"/>
    </source>
</evidence>
<feature type="transmembrane region" description="Helical" evidence="10">
    <location>
        <begin position="73"/>
        <end position="97"/>
    </location>
</feature>
<dbReference type="GO" id="GO:0007218">
    <property type="term" value="P:neuropeptide signaling pathway"/>
    <property type="evidence" value="ECO:0007669"/>
    <property type="project" value="TreeGrafter"/>
</dbReference>
<evidence type="ECO:0000256" key="7">
    <source>
        <dbReference type="ARBA" id="ARBA00023170"/>
    </source>
</evidence>
<evidence type="ECO:0000256" key="5">
    <source>
        <dbReference type="ARBA" id="ARBA00023040"/>
    </source>
</evidence>
<evidence type="ECO:0000256" key="1">
    <source>
        <dbReference type="ARBA" id="ARBA00004651"/>
    </source>
</evidence>
<feature type="transmembrane region" description="Helical" evidence="10">
    <location>
        <begin position="188"/>
        <end position="209"/>
    </location>
</feature>
<accession>A0A9D4DXK2</accession>
<reference evidence="12" key="2">
    <citation type="submission" date="2020-11" db="EMBL/GenBank/DDBJ databases">
        <authorList>
            <person name="McCartney M.A."/>
            <person name="Auch B."/>
            <person name="Kono T."/>
            <person name="Mallez S."/>
            <person name="Becker A."/>
            <person name="Gohl D.M."/>
            <person name="Silverstein K.A.T."/>
            <person name="Koren S."/>
            <person name="Bechman K.B."/>
            <person name="Herman A."/>
            <person name="Abrahante J.E."/>
            <person name="Garbe J."/>
        </authorList>
    </citation>
    <scope>NUCLEOTIDE SEQUENCE</scope>
    <source>
        <strain evidence="12">Duluth1</strain>
        <tissue evidence="12">Whole animal</tissue>
    </source>
</reference>
<dbReference type="AlphaFoldDB" id="A0A9D4DXK2"/>
<dbReference type="GO" id="GO:0005886">
    <property type="term" value="C:plasma membrane"/>
    <property type="evidence" value="ECO:0007669"/>
    <property type="project" value="UniProtKB-SubCell"/>
</dbReference>
<organism evidence="12 13">
    <name type="scientific">Dreissena polymorpha</name>
    <name type="common">Zebra mussel</name>
    <name type="synonym">Mytilus polymorpha</name>
    <dbReference type="NCBI Taxonomy" id="45954"/>
    <lineage>
        <taxon>Eukaryota</taxon>
        <taxon>Metazoa</taxon>
        <taxon>Spiralia</taxon>
        <taxon>Lophotrochozoa</taxon>
        <taxon>Mollusca</taxon>
        <taxon>Bivalvia</taxon>
        <taxon>Autobranchia</taxon>
        <taxon>Heteroconchia</taxon>
        <taxon>Euheterodonta</taxon>
        <taxon>Imparidentia</taxon>
        <taxon>Neoheterodontei</taxon>
        <taxon>Myida</taxon>
        <taxon>Dreissenoidea</taxon>
        <taxon>Dreissenidae</taxon>
        <taxon>Dreissena</taxon>
    </lineage>
</organism>
<comment type="subcellular location">
    <subcellularLocation>
        <location evidence="1">Cell membrane</location>
        <topology evidence="1">Multi-pass membrane protein</topology>
    </subcellularLocation>
</comment>
<reference evidence="12" key="1">
    <citation type="journal article" date="2019" name="bioRxiv">
        <title>The Genome of the Zebra Mussel, Dreissena polymorpha: A Resource for Invasive Species Research.</title>
        <authorList>
            <person name="McCartney M.A."/>
            <person name="Auch B."/>
            <person name="Kono T."/>
            <person name="Mallez S."/>
            <person name="Zhang Y."/>
            <person name="Obille A."/>
            <person name="Becker A."/>
            <person name="Abrahante J.E."/>
            <person name="Garbe J."/>
            <person name="Badalamenti J.P."/>
            <person name="Herman A."/>
            <person name="Mangelson H."/>
            <person name="Liachko I."/>
            <person name="Sullivan S."/>
            <person name="Sone E.D."/>
            <person name="Koren S."/>
            <person name="Silverstein K.A.T."/>
            <person name="Beckman K.B."/>
            <person name="Gohl D.M."/>
        </authorList>
    </citation>
    <scope>NUCLEOTIDE SEQUENCE</scope>
    <source>
        <strain evidence="12">Duluth1</strain>
        <tissue evidence="12">Whole animal</tissue>
    </source>
</reference>
<feature type="domain" description="G-protein coupled receptors family 1 profile" evidence="11">
    <location>
        <begin position="74"/>
        <end position="240"/>
    </location>
</feature>
<keyword evidence="4 10" id="KW-1133">Transmembrane helix</keyword>
<keyword evidence="8" id="KW-0807">Transducer</keyword>
<evidence type="ECO:0000256" key="8">
    <source>
        <dbReference type="ARBA" id="ARBA00023224"/>
    </source>
</evidence>
<dbReference type="PRINTS" id="PR00237">
    <property type="entry name" value="GPCRRHODOPSN"/>
</dbReference>
<protein>
    <recommendedName>
        <fullName evidence="11">G-protein coupled receptors family 1 profile domain-containing protein</fullName>
    </recommendedName>
</protein>
<keyword evidence="13" id="KW-1185">Reference proteome</keyword>
<evidence type="ECO:0000256" key="4">
    <source>
        <dbReference type="ARBA" id="ARBA00022989"/>
    </source>
</evidence>
<gene>
    <name evidence="12" type="ORF">DPMN_170295</name>
</gene>
<feature type="transmembrane region" description="Helical" evidence="10">
    <location>
        <begin position="20"/>
        <end position="47"/>
    </location>
</feature>